<dbReference type="InterPro" id="IPR008780">
    <property type="entry name" value="Plasmodium_Vir"/>
</dbReference>
<proteinExistence type="predicted"/>
<organism evidence="1 2">
    <name type="scientific">Plasmodium vivax India VII</name>
    <dbReference type="NCBI Taxonomy" id="1077284"/>
    <lineage>
        <taxon>Eukaryota</taxon>
        <taxon>Sar</taxon>
        <taxon>Alveolata</taxon>
        <taxon>Apicomplexa</taxon>
        <taxon>Aconoidasida</taxon>
        <taxon>Haemosporida</taxon>
        <taxon>Plasmodiidae</taxon>
        <taxon>Plasmodium</taxon>
        <taxon>Plasmodium (Plasmodium)</taxon>
    </lineage>
</organism>
<sequence>MPKHLKKKDLAELTSQINYSYFDQGDSGCERLHFYSSIKDELHGRYQNTDLPNISDNIVRALCCIFNKKRNRQDDFEKELCSYLYYWIGAKIYSKIKSKTLFSNIISMIYQELSTTDIHNTCNLLHKDIDEATFNTYKLVFDYSKDRANINLDTVYGNARCDEEYINFVQNYINNYMNVYSYCNENTGNKYNCGYFKELFQKYTHTDLNSFYCMQHNVQTLSAVEQEELQPIKQFFSVPRTSRKTPVAVINSNPQGNDGQNWDHYHHEAHHLAGRQVLGSHDSIPTDETADSGSTKTIMGSVVPVLGVSSFSLLLYKVTENII</sequence>
<dbReference type="Pfam" id="PF05795">
    <property type="entry name" value="Plasmodium_Vir"/>
    <property type="match status" value="1"/>
</dbReference>
<evidence type="ECO:0000313" key="2">
    <source>
        <dbReference type="Proteomes" id="UP000053562"/>
    </source>
</evidence>
<dbReference type="AlphaFoldDB" id="A0A0J9S3M4"/>
<evidence type="ECO:0008006" key="3">
    <source>
        <dbReference type="Google" id="ProtNLM"/>
    </source>
</evidence>
<gene>
    <name evidence="1" type="ORF">PVIIG_05426</name>
</gene>
<accession>A0A0J9S3M4</accession>
<protein>
    <recommendedName>
        <fullName evidence="3">Variable surface protein Vir7-like protein</fullName>
    </recommendedName>
</protein>
<dbReference type="Proteomes" id="UP000053562">
    <property type="component" value="Unassembled WGS sequence"/>
</dbReference>
<evidence type="ECO:0000313" key="1">
    <source>
        <dbReference type="EMBL" id="KMZ77395.1"/>
    </source>
</evidence>
<dbReference type="EMBL" id="KQ234399">
    <property type="protein sequence ID" value="KMZ77395.1"/>
    <property type="molecule type" value="Genomic_DNA"/>
</dbReference>
<name>A0A0J9S3M4_PLAVI</name>
<reference evidence="1 2" key="1">
    <citation type="submission" date="2011-08" db="EMBL/GenBank/DDBJ databases">
        <title>The Genome Sequence of Plasmodium vivax India VII.</title>
        <authorList>
            <consortium name="The Broad Institute Genome Sequencing Platform"/>
            <consortium name="The Broad Institute Genome Sequencing Center for Infectious Disease"/>
            <person name="Neafsey D."/>
            <person name="Carlton J."/>
            <person name="Barnwell J."/>
            <person name="Collins W."/>
            <person name="Escalante A."/>
            <person name="Mullikin J."/>
            <person name="Saul A."/>
            <person name="Guigo R."/>
            <person name="Camara F."/>
            <person name="Young S.K."/>
            <person name="Zeng Q."/>
            <person name="Gargeya S."/>
            <person name="Fitzgerald M."/>
            <person name="Haas B."/>
            <person name="Abouelleil A."/>
            <person name="Alvarado L."/>
            <person name="Arachchi H.M."/>
            <person name="Berlin A."/>
            <person name="Brown A."/>
            <person name="Chapman S.B."/>
            <person name="Chen Z."/>
            <person name="Dunbar C."/>
            <person name="Freedman E."/>
            <person name="Gearin G."/>
            <person name="Gellesch M."/>
            <person name="Goldberg J."/>
            <person name="Griggs A."/>
            <person name="Gujja S."/>
            <person name="Heiman D."/>
            <person name="Howarth C."/>
            <person name="Larson L."/>
            <person name="Lui A."/>
            <person name="MacDonald P.J.P."/>
            <person name="Montmayeur A."/>
            <person name="Murphy C."/>
            <person name="Neiman D."/>
            <person name="Pearson M."/>
            <person name="Priest M."/>
            <person name="Roberts A."/>
            <person name="Saif S."/>
            <person name="Shea T."/>
            <person name="Shenoy N."/>
            <person name="Sisk P."/>
            <person name="Stolte C."/>
            <person name="Sykes S."/>
            <person name="Wortman J."/>
            <person name="Nusbaum C."/>
            <person name="Birren B."/>
        </authorList>
    </citation>
    <scope>NUCLEOTIDE SEQUENCE [LARGE SCALE GENOMIC DNA]</scope>
    <source>
        <strain evidence="1 2">India VII</strain>
    </source>
</reference>